<reference evidence="2 3" key="1">
    <citation type="journal article" date="2020" name="bioRxiv">
        <title>Sequence and annotation of 42 cannabis genomes reveals extensive copy number variation in cannabinoid synthesis and pathogen resistance genes.</title>
        <authorList>
            <person name="Mckernan K.J."/>
            <person name="Helbert Y."/>
            <person name="Kane L.T."/>
            <person name="Ebling H."/>
            <person name="Zhang L."/>
            <person name="Liu B."/>
            <person name="Eaton Z."/>
            <person name="Mclaughlin S."/>
            <person name="Kingan S."/>
            <person name="Baybayan P."/>
            <person name="Concepcion G."/>
            <person name="Jordan M."/>
            <person name="Riva A."/>
            <person name="Barbazuk W."/>
            <person name="Harkins T."/>
        </authorList>
    </citation>
    <scope>NUCLEOTIDE SEQUENCE [LARGE SCALE GENOMIC DNA]</scope>
    <source>
        <strain evidence="3">cv. Jamaican Lion 4</strain>
        <tissue evidence="2">Leaf</tissue>
    </source>
</reference>
<name>A0A7J6F2I1_CANSA</name>
<feature type="chain" id="PRO_5029673941" evidence="1">
    <location>
        <begin position="24"/>
        <end position="226"/>
    </location>
</feature>
<evidence type="ECO:0000313" key="3">
    <source>
        <dbReference type="Proteomes" id="UP000583929"/>
    </source>
</evidence>
<dbReference type="Proteomes" id="UP000583929">
    <property type="component" value="Unassembled WGS sequence"/>
</dbReference>
<feature type="signal peptide" evidence="1">
    <location>
        <begin position="1"/>
        <end position="23"/>
    </location>
</feature>
<dbReference type="AlphaFoldDB" id="A0A7J6F2I1"/>
<dbReference type="EMBL" id="JAATIQ010000279">
    <property type="protein sequence ID" value="KAF4364838.1"/>
    <property type="molecule type" value="Genomic_DNA"/>
</dbReference>
<sequence length="226" mass="25290">MGSTTSSSILFKALKLSIPLLHALPLAPDGRSPLSKALSSGTISITHVRNRIGTGTAHLLHESLRVNNLPSTFKDIDALDEGDASAIRKFCLTYYDIRALILELALKLDTMRNLDYLPRYHQQLISLQTRRKHDRGLEMETWHDLAKLYMSLSQWTDAEVCLSKSQVTACILRLLGGHPLPVVKSFLMDALRIDRANPYAWYNLGASPLKAAECFEAAALLERRHL</sequence>
<gene>
    <name evidence="2" type="ORF">G4B88_025557</name>
</gene>
<evidence type="ECO:0000256" key="1">
    <source>
        <dbReference type="SAM" id="SignalP"/>
    </source>
</evidence>
<protein>
    <submittedName>
        <fullName evidence="2">Uncharacterized protein</fullName>
    </submittedName>
</protein>
<keyword evidence="1" id="KW-0732">Signal</keyword>
<accession>A0A7J6F2I1</accession>
<proteinExistence type="predicted"/>
<dbReference type="PANTHER" id="PTHR44102">
    <property type="entry name" value="PROTEIN NPG1"/>
    <property type="match status" value="1"/>
</dbReference>
<dbReference type="SUPFAM" id="SSF109604">
    <property type="entry name" value="HD-domain/PDEase-like"/>
    <property type="match status" value="1"/>
</dbReference>
<dbReference type="PANTHER" id="PTHR44102:SF1">
    <property type="entry name" value="OS10G0471400 PROTEIN"/>
    <property type="match status" value="1"/>
</dbReference>
<evidence type="ECO:0000313" key="2">
    <source>
        <dbReference type="EMBL" id="KAF4364838.1"/>
    </source>
</evidence>
<organism evidence="2 3">
    <name type="scientific">Cannabis sativa</name>
    <name type="common">Hemp</name>
    <name type="synonym">Marijuana</name>
    <dbReference type="NCBI Taxonomy" id="3483"/>
    <lineage>
        <taxon>Eukaryota</taxon>
        <taxon>Viridiplantae</taxon>
        <taxon>Streptophyta</taxon>
        <taxon>Embryophyta</taxon>
        <taxon>Tracheophyta</taxon>
        <taxon>Spermatophyta</taxon>
        <taxon>Magnoliopsida</taxon>
        <taxon>eudicotyledons</taxon>
        <taxon>Gunneridae</taxon>
        <taxon>Pentapetalae</taxon>
        <taxon>rosids</taxon>
        <taxon>fabids</taxon>
        <taxon>Rosales</taxon>
        <taxon>Cannabaceae</taxon>
        <taxon>Cannabis</taxon>
    </lineage>
</organism>
<comment type="caution">
    <text evidence="2">The sequence shown here is derived from an EMBL/GenBank/DDBJ whole genome shotgun (WGS) entry which is preliminary data.</text>
</comment>
<dbReference type="InterPro" id="IPR043376">
    <property type="entry name" value="NPG1-like"/>
</dbReference>
<keyword evidence="3" id="KW-1185">Reference proteome</keyword>
<dbReference type="Pfam" id="PF13328">
    <property type="entry name" value="HD_4"/>
    <property type="match status" value="1"/>
</dbReference>